<dbReference type="PANTHER" id="PTHR34553:SF4">
    <property type="entry name" value="G1_S-SPECIFIC CYCLIN-E PROTEIN"/>
    <property type="match status" value="1"/>
</dbReference>
<organism evidence="3 4">
    <name type="scientific">Chlamydomonas incerta</name>
    <dbReference type="NCBI Taxonomy" id="51695"/>
    <lineage>
        <taxon>Eukaryota</taxon>
        <taxon>Viridiplantae</taxon>
        <taxon>Chlorophyta</taxon>
        <taxon>core chlorophytes</taxon>
        <taxon>Chlorophyceae</taxon>
        <taxon>CS clade</taxon>
        <taxon>Chlamydomonadales</taxon>
        <taxon>Chlamydomonadaceae</taxon>
        <taxon>Chlamydomonas</taxon>
    </lineage>
</organism>
<feature type="compositionally biased region" description="Acidic residues" evidence="1">
    <location>
        <begin position="701"/>
        <end position="724"/>
    </location>
</feature>
<feature type="region of interest" description="Disordered" evidence="1">
    <location>
        <begin position="1135"/>
        <end position="1162"/>
    </location>
</feature>
<gene>
    <name evidence="3" type="ORF">HXX76_000258</name>
</gene>
<feature type="region of interest" description="Disordered" evidence="1">
    <location>
        <begin position="1030"/>
        <end position="1060"/>
    </location>
</feature>
<sequence length="1642" mass="172299">MAEAGAAARWRTVRLPLRERNVVGQLHGPEVAHILLEYVVLSLPNAVARLPELELLPPLARQLHSYAHGGFMGAALSLLAEPRWGTILSESMGEGGDDKVESVIRELTGLQRDGVTAARRELLPLMLVLENSPVLCAYGLVRMGLVRPPREVLEAAVANDVAAGPGGCMPAGPYLWQSWGLPPAKVPYMLRPFLAGGRGPGLNRYGYMPMRLEWDLWLNPDDASDLAGAVVDHGTPGALVQQAIAMTLGCKGVAKSMGRLHNRQHGISPLRWLADFATALNSGTSSRHDTPLPLFAHPQHGRRHGHQPQHAQYPQHVGAVDAATAAQYTTHADGSTCPSLERYLQLSVAGLKLRLPPAAAGASALPPAEKLAVRLRVVGNTHSHSPAELNRFAEAGGDGAVGAAPANGSGGGAAVAGSRTLVCTQDLSGKPGAAAGAGGGGGKTALYPLEARDMGTTLLVVEVVPAKGKPRTLARSILPLMSLSGRADGTVTLSAQLRVRRAPNPKAAAAGAGAGPAGGTPPQTAAPASPTSGDTARTQAQPVAEGTEVQAERGCTDGGDDRARGFTAVTILPAGPVAEAAEGQGQDEGREQQQQQPEAAASPPNAQSMARGSETGAKSTGGVRGWARTAAALDKMLSGSRRQSEQSAPSDPPADSDQAKPVARPSAFKVSSSVRFSNIVEGARDRAAGLHKHIGPGVPGDSDDDGAGLEAVAESEPESDFEEEGYEEGEAMPQLMLEGMVSGAALGADDVFVATGAAAADSHLAQLCSSAQCCALSVSLRWETLTTLQAAEQLYGLPAHVAQSCTAMLSSPGGLFLDIKSGYSTAPQLRAFASTLAGIGIYTKAICSFVPRQIEYEDPPPPASAAETGLNRGGGGSSVGAGGSIGAAGSSARRPQSALATAPSAGAGDTPSGNSPGTPSSPTAGEVAAAAAAAGGPSEGGAPKPAGGFTSKKQLPGPLPRFFDTVLFFHGLNGLELACEAGRVPPGTCVLFNGASMLVEDPGAAVAVPDAARLRQQVGKLVEEAVEAEEKERAKEEAAEGAAGEKGRSKSKHEKTGLPTEAEVRAAMARAGISAGEQRRRRHGCLSGGCFGGGGGAEQTKAGQPPPHKSVDFTTVVDEVEREVKTEAIELTVMQDGAAADKPGGGGGGSGGGGGGGGGEEVLPELVDREAWRRYCTVITMFKVYGGIYVQEPDCSPSCVDALIRLTNTHPDYLPLGFAYGHISTKAVAAAGHVGRGMAAQQLMEELQSRKKLSDRVSHWIDEGVHVGASDQVYLSWARRLLTSEELLYLRSQRLLLRLLADYDCGGGGPLAEGPRLLALLDDMGTLRFIMQRFFRHYEATSPVTLFEIGFNLNHTKSFVRLVRNRGALAALLPAEKMATALWLVRNRQLWVWLHRCGRRDVHKLVKEALMCLVESCTQKEYDLILETLGGVGPFRREFVGWIWLGGWSYLRRIKACKEHWGTSPDTPLLADPARLYGYVQYARRVPGGGLALGQGLHPEDYEGTKKRMPRFWLNGDVVVTMDPTHTRYKVWWFKLWRAARKCACCVGTCVLNCAALELCCWYALCLFPMLCYPYCRSKVLPLLLAVLLIVLWLLVVAGVLGGAVGGTGAASGTRSADPLVADAERQAADEKKMLEHVRLFF</sequence>
<evidence type="ECO:0000256" key="1">
    <source>
        <dbReference type="SAM" id="MobiDB-lite"/>
    </source>
</evidence>
<dbReference type="EMBL" id="JAEHOC010000001">
    <property type="protein sequence ID" value="KAG2445648.1"/>
    <property type="molecule type" value="Genomic_DNA"/>
</dbReference>
<feature type="compositionally biased region" description="Gly residues" evidence="1">
    <location>
        <begin position="871"/>
        <end position="886"/>
    </location>
</feature>
<keyword evidence="2" id="KW-0812">Transmembrane</keyword>
<feature type="compositionally biased region" description="Basic and acidic residues" evidence="1">
    <location>
        <begin position="550"/>
        <end position="564"/>
    </location>
</feature>
<feature type="transmembrane region" description="Helical" evidence="2">
    <location>
        <begin position="1583"/>
        <end position="1605"/>
    </location>
</feature>
<feature type="compositionally biased region" description="Low complexity" evidence="1">
    <location>
        <begin position="908"/>
        <end position="948"/>
    </location>
</feature>
<comment type="caution">
    <text evidence="3">The sequence shown here is derived from an EMBL/GenBank/DDBJ whole genome shotgun (WGS) entry which is preliminary data.</text>
</comment>
<protein>
    <submittedName>
        <fullName evidence="3">Uncharacterized protein</fullName>
    </submittedName>
</protein>
<evidence type="ECO:0000313" key="3">
    <source>
        <dbReference type="EMBL" id="KAG2445648.1"/>
    </source>
</evidence>
<feature type="compositionally biased region" description="Gly residues" evidence="1">
    <location>
        <begin position="1143"/>
        <end position="1160"/>
    </location>
</feature>
<proteinExistence type="predicted"/>
<feature type="compositionally biased region" description="Basic and acidic residues" evidence="1">
    <location>
        <begin position="1030"/>
        <end position="1048"/>
    </location>
</feature>
<feature type="compositionally biased region" description="Low complexity" evidence="1">
    <location>
        <begin position="592"/>
        <end position="607"/>
    </location>
</feature>
<feature type="region of interest" description="Disordered" evidence="1">
    <location>
        <begin position="695"/>
        <end position="724"/>
    </location>
</feature>
<keyword evidence="2" id="KW-0472">Membrane</keyword>
<feature type="compositionally biased region" description="Low complexity" evidence="1">
    <location>
        <begin position="520"/>
        <end position="533"/>
    </location>
</feature>
<feature type="region of interest" description="Disordered" evidence="1">
    <location>
        <begin position="502"/>
        <end position="667"/>
    </location>
</feature>
<feature type="region of interest" description="Disordered" evidence="1">
    <location>
        <begin position="858"/>
        <end position="953"/>
    </location>
</feature>
<dbReference type="OrthoDB" id="515189at2759"/>
<reference evidence="3" key="1">
    <citation type="journal article" date="2020" name="bioRxiv">
        <title>Comparative genomics of Chlamydomonas.</title>
        <authorList>
            <person name="Craig R.J."/>
            <person name="Hasan A.R."/>
            <person name="Ness R.W."/>
            <person name="Keightley P.D."/>
        </authorList>
    </citation>
    <scope>NUCLEOTIDE SEQUENCE</scope>
    <source>
        <strain evidence="3">SAG 7.73</strain>
    </source>
</reference>
<accession>A0A835WE03</accession>
<dbReference type="PANTHER" id="PTHR34553">
    <property type="entry name" value="OS05G0597400 PROTEIN"/>
    <property type="match status" value="1"/>
</dbReference>
<keyword evidence="4" id="KW-1185">Reference proteome</keyword>
<name>A0A835WE03_CHLIN</name>
<keyword evidence="2" id="KW-1133">Transmembrane helix</keyword>
<evidence type="ECO:0000256" key="2">
    <source>
        <dbReference type="SAM" id="Phobius"/>
    </source>
</evidence>
<evidence type="ECO:0000313" key="4">
    <source>
        <dbReference type="Proteomes" id="UP000650467"/>
    </source>
</evidence>
<dbReference type="Proteomes" id="UP000650467">
    <property type="component" value="Unassembled WGS sequence"/>
</dbReference>